<dbReference type="GO" id="GO:0008199">
    <property type="term" value="F:ferric iron binding"/>
    <property type="evidence" value="ECO:0007669"/>
    <property type="project" value="InterPro"/>
</dbReference>
<dbReference type="GO" id="GO:0005829">
    <property type="term" value="C:cytosol"/>
    <property type="evidence" value="ECO:0007669"/>
    <property type="project" value="TreeGrafter"/>
</dbReference>
<feature type="binding site" evidence="8">
    <location>
        <position position="50"/>
    </location>
    <ligand>
        <name>Fe cation</name>
        <dbReference type="ChEBI" id="CHEBI:24875"/>
        <label>1</label>
    </ligand>
</feature>
<dbReference type="EC" id="1.16.3.2" evidence="9"/>
<feature type="binding site" evidence="8">
    <location>
        <position position="94"/>
    </location>
    <ligand>
        <name>Fe cation</name>
        <dbReference type="ChEBI" id="CHEBI:24875"/>
        <label>1</label>
    </ligand>
</feature>
<comment type="subcellular location">
    <subcellularLocation>
        <location evidence="9">Cytoplasm</location>
    </subcellularLocation>
</comment>
<proteinExistence type="inferred from homology"/>
<evidence type="ECO:0000313" key="12">
    <source>
        <dbReference type="Proteomes" id="UP001243623"/>
    </source>
</evidence>
<dbReference type="SUPFAM" id="SSF47240">
    <property type="entry name" value="Ferritin-like"/>
    <property type="match status" value="1"/>
</dbReference>
<feature type="binding site" evidence="8">
    <location>
        <position position="53"/>
    </location>
    <ligand>
        <name>Fe cation</name>
        <dbReference type="ChEBI" id="CHEBI:24875"/>
        <label>1</label>
    </ligand>
</feature>
<comment type="catalytic activity">
    <reaction evidence="7 9">
        <text>4 Fe(2+) + O2 + 6 H2O = 4 iron(III) oxide-hydroxide + 12 H(+)</text>
        <dbReference type="Rhea" id="RHEA:11972"/>
        <dbReference type="ChEBI" id="CHEBI:15377"/>
        <dbReference type="ChEBI" id="CHEBI:15378"/>
        <dbReference type="ChEBI" id="CHEBI:15379"/>
        <dbReference type="ChEBI" id="CHEBI:29033"/>
        <dbReference type="ChEBI" id="CHEBI:78619"/>
        <dbReference type="EC" id="1.16.3.2"/>
    </reaction>
</comment>
<dbReference type="RefSeq" id="WP_147669669.1">
    <property type="nucleotide sequence ID" value="NZ_CP120678.1"/>
</dbReference>
<dbReference type="InterPro" id="IPR009078">
    <property type="entry name" value="Ferritin-like_SF"/>
</dbReference>
<comment type="similarity">
    <text evidence="2 9">Belongs to the ferritin family. Prokaryotic subfamily.</text>
</comment>
<feature type="binding site" evidence="8">
    <location>
        <position position="17"/>
    </location>
    <ligand>
        <name>Fe cation</name>
        <dbReference type="ChEBI" id="CHEBI:24875"/>
        <label>1</label>
    </ligand>
</feature>
<evidence type="ECO:0000256" key="4">
    <source>
        <dbReference type="ARBA" id="ARBA00022723"/>
    </source>
</evidence>
<keyword evidence="3 9" id="KW-0409">Iron storage</keyword>
<dbReference type="PROSITE" id="PS50905">
    <property type="entry name" value="FERRITIN_LIKE"/>
    <property type="match status" value="1"/>
</dbReference>
<evidence type="ECO:0000313" key="11">
    <source>
        <dbReference type="EMBL" id="WIW70460.1"/>
    </source>
</evidence>
<protein>
    <recommendedName>
        <fullName evidence="9">Ferritin</fullName>
        <ecNumber evidence="9">1.16.3.2</ecNumber>
    </recommendedName>
</protein>
<keyword evidence="5" id="KW-0560">Oxidoreductase</keyword>
<evidence type="ECO:0000256" key="2">
    <source>
        <dbReference type="ARBA" id="ARBA00006950"/>
    </source>
</evidence>
<name>A0A9Y2ETT9_9FIRM</name>
<evidence type="ECO:0000256" key="8">
    <source>
        <dbReference type="PIRSR" id="PIRSR601519-1"/>
    </source>
</evidence>
<evidence type="ECO:0000256" key="3">
    <source>
        <dbReference type="ARBA" id="ARBA00022434"/>
    </source>
</evidence>
<evidence type="ECO:0000256" key="1">
    <source>
        <dbReference type="ARBA" id="ARBA00002485"/>
    </source>
</evidence>
<accession>A0A9Y2ETT9</accession>
<gene>
    <name evidence="11" type="ORF">P3F81_11315</name>
</gene>
<keyword evidence="9" id="KW-0963">Cytoplasm</keyword>
<sequence>MLSKKMLNTLNEQIKLEMYSAHLYLAMSSHIEHQGFKGMAKWLRVQYEEETFHFLKFYDYVKSRGEKVILKAIDAPPNDFGTPLETFRKVLEHEQQITADINKLYKTAIDQNDFASQIFLQWFISEQVEEEDSTSEVLNKIQLIGDKPTDLLYLDKELGTRTFTPPSSNE</sequence>
<dbReference type="Pfam" id="PF00210">
    <property type="entry name" value="Ferritin"/>
    <property type="match status" value="1"/>
</dbReference>
<dbReference type="PANTHER" id="PTHR11431:SF127">
    <property type="entry name" value="BACTERIAL NON-HEME FERRITIN"/>
    <property type="match status" value="1"/>
</dbReference>
<dbReference type="AlphaFoldDB" id="A0A9Y2ETT9"/>
<keyword evidence="4 8" id="KW-0479">Metal-binding</keyword>
<dbReference type="EMBL" id="CP120678">
    <property type="protein sequence ID" value="WIW70460.1"/>
    <property type="molecule type" value="Genomic_DNA"/>
</dbReference>
<evidence type="ECO:0000256" key="9">
    <source>
        <dbReference type="RuleBase" id="RU361145"/>
    </source>
</evidence>
<dbReference type="KEGG" id="sgbi:P3F81_11315"/>
<evidence type="ECO:0000256" key="7">
    <source>
        <dbReference type="ARBA" id="ARBA00048035"/>
    </source>
</evidence>
<dbReference type="GO" id="GO:0004322">
    <property type="term" value="F:ferroxidase activity"/>
    <property type="evidence" value="ECO:0007669"/>
    <property type="project" value="TreeGrafter"/>
</dbReference>
<dbReference type="CDD" id="cd01055">
    <property type="entry name" value="Nonheme_Ferritin"/>
    <property type="match status" value="1"/>
</dbReference>
<dbReference type="Proteomes" id="UP001243623">
    <property type="component" value="Chromosome"/>
</dbReference>
<keyword evidence="6 8" id="KW-0408">Iron</keyword>
<comment type="function">
    <text evidence="1 9">Iron-storage protein.</text>
</comment>
<dbReference type="GO" id="GO:0006826">
    <property type="term" value="P:iron ion transport"/>
    <property type="evidence" value="ECO:0007669"/>
    <property type="project" value="InterPro"/>
</dbReference>
<evidence type="ECO:0000256" key="6">
    <source>
        <dbReference type="ARBA" id="ARBA00023004"/>
    </source>
</evidence>
<dbReference type="InterPro" id="IPR009040">
    <property type="entry name" value="Ferritin-like_diiron"/>
</dbReference>
<feature type="domain" description="Ferritin-like diiron" evidence="10">
    <location>
        <begin position="1"/>
        <end position="145"/>
    </location>
</feature>
<dbReference type="InterPro" id="IPR012347">
    <property type="entry name" value="Ferritin-like"/>
</dbReference>
<dbReference type="PANTHER" id="PTHR11431">
    <property type="entry name" value="FERRITIN"/>
    <property type="match status" value="1"/>
</dbReference>
<dbReference type="InterPro" id="IPR008331">
    <property type="entry name" value="Ferritin_DPS_dom"/>
</dbReference>
<dbReference type="GO" id="GO:0006879">
    <property type="term" value="P:intracellular iron ion homeostasis"/>
    <property type="evidence" value="ECO:0007669"/>
    <property type="project" value="UniProtKB-KW"/>
</dbReference>
<reference evidence="11" key="1">
    <citation type="submission" date="2023-03" db="EMBL/GenBank/DDBJ databases">
        <title>Selenobaculum gbiensis gen. nov. sp. nov., a new bacterium isolated from the gut microbiota of IBD patient.</title>
        <authorList>
            <person name="Yeo S."/>
            <person name="Park H."/>
            <person name="Huh C.S."/>
        </authorList>
    </citation>
    <scope>NUCLEOTIDE SEQUENCE</scope>
    <source>
        <strain evidence="11">ICN-92133</strain>
    </source>
</reference>
<dbReference type="GO" id="GO:0042802">
    <property type="term" value="F:identical protein binding"/>
    <property type="evidence" value="ECO:0007669"/>
    <property type="project" value="UniProtKB-ARBA"/>
</dbReference>
<keyword evidence="12" id="KW-1185">Reference proteome</keyword>
<evidence type="ECO:0000256" key="5">
    <source>
        <dbReference type="ARBA" id="ARBA00023002"/>
    </source>
</evidence>
<organism evidence="11 12">
    <name type="scientific">Selenobaculum gibii</name>
    <dbReference type="NCBI Taxonomy" id="3054208"/>
    <lineage>
        <taxon>Bacteria</taxon>
        <taxon>Bacillati</taxon>
        <taxon>Bacillota</taxon>
        <taxon>Negativicutes</taxon>
        <taxon>Selenomonadales</taxon>
        <taxon>Selenomonadaceae</taxon>
        <taxon>Selenobaculum</taxon>
    </lineage>
</organism>
<evidence type="ECO:0000259" key="10">
    <source>
        <dbReference type="PROSITE" id="PS50905"/>
    </source>
</evidence>
<dbReference type="InterPro" id="IPR001519">
    <property type="entry name" value="Ferritin"/>
</dbReference>
<dbReference type="InterPro" id="IPR041719">
    <property type="entry name" value="Ferritin_prok"/>
</dbReference>
<dbReference type="FunFam" id="1.20.1260.10:FF:000001">
    <property type="entry name" value="Non-heme ferritin"/>
    <property type="match status" value="1"/>
</dbReference>
<dbReference type="Gene3D" id="1.20.1260.10">
    <property type="match status" value="1"/>
</dbReference>
<feature type="binding site" evidence="8">
    <location>
        <position position="127"/>
    </location>
    <ligand>
        <name>Fe cation</name>
        <dbReference type="ChEBI" id="CHEBI:24875"/>
        <label>1</label>
    </ligand>
</feature>
<dbReference type="GO" id="GO:0008198">
    <property type="term" value="F:ferrous iron binding"/>
    <property type="evidence" value="ECO:0007669"/>
    <property type="project" value="TreeGrafter"/>
</dbReference>